<gene>
    <name evidence="2" type="ORF">WJX81_004621</name>
</gene>
<evidence type="ECO:0000313" key="3">
    <source>
        <dbReference type="Proteomes" id="UP001445335"/>
    </source>
</evidence>
<dbReference type="EMBL" id="JALJOU010000069">
    <property type="protein sequence ID" value="KAK9825909.1"/>
    <property type="molecule type" value="Genomic_DNA"/>
</dbReference>
<comment type="caution">
    <text evidence="2">The sequence shown here is derived from an EMBL/GenBank/DDBJ whole genome shotgun (WGS) entry which is preliminary data.</text>
</comment>
<dbReference type="Proteomes" id="UP001445335">
    <property type="component" value="Unassembled WGS sequence"/>
</dbReference>
<feature type="compositionally biased region" description="Low complexity" evidence="1">
    <location>
        <begin position="218"/>
        <end position="231"/>
    </location>
</feature>
<proteinExistence type="predicted"/>
<sequence>MRTHGQAREFPGGQASQHKENSGRGSPVRLSGLSPSRQRGASLKGLKRKRGSARERSPLRQRSSAELRLGLEILSAVSSAAAAVAPKQSASSPLAKTKRAARKRAAAAVSAQSPKPSLASSCTTFSLSQYSLAPVSPFADAGMQAGEAPRGWSGAAAAAARGIEANTAARGAIEAVMSGKVGERQEVAAAAIEAAEAEARDKAGAVTSGKVNERKEVAAAGAQQAGWPAEPGAERTSQAREAAASLDGAALLAELGVADAQVAYACDCNVQVCLKQHMWRNGAACAELLRCNLFLYMEAAGAAGCGAGQVVWSALHPRTVTTGVNAWQIAGPCKARAPVEIEPPVTRRQAAARAAAAAKAAAGDSGTEEGACRAGSSSDECQEPHVFALQEAVLLKKSCELHAVVDVCRSALPPSGGCLSSPPAWGPDCIVDAYARVRPPRGADVWLKLPSSVRAPPALGPPP</sequence>
<feature type="region of interest" description="Disordered" evidence="1">
    <location>
        <begin position="1"/>
        <end position="65"/>
    </location>
</feature>
<reference evidence="2 3" key="1">
    <citation type="journal article" date="2024" name="Nat. Commun.">
        <title>Phylogenomics reveals the evolutionary origins of lichenization in chlorophyte algae.</title>
        <authorList>
            <person name="Puginier C."/>
            <person name="Libourel C."/>
            <person name="Otte J."/>
            <person name="Skaloud P."/>
            <person name="Haon M."/>
            <person name="Grisel S."/>
            <person name="Petersen M."/>
            <person name="Berrin J.G."/>
            <person name="Delaux P.M."/>
            <person name="Dal Grande F."/>
            <person name="Keller J."/>
        </authorList>
    </citation>
    <scope>NUCLEOTIDE SEQUENCE [LARGE SCALE GENOMIC DNA]</scope>
    <source>
        <strain evidence="2 3">SAG 245.80</strain>
    </source>
</reference>
<keyword evidence="3" id="KW-1185">Reference proteome</keyword>
<dbReference type="AlphaFoldDB" id="A0AAW1QXL7"/>
<feature type="region of interest" description="Disordered" evidence="1">
    <location>
        <begin position="217"/>
        <end position="236"/>
    </location>
</feature>
<evidence type="ECO:0000256" key="1">
    <source>
        <dbReference type="SAM" id="MobiDB-lite"/>
    </source>
</evidence>
<evidence type="ECO:0000313" key="2">
    <source>
        <dbReference type="EMBL" id="KAK9825909.1"/>
    </source>
</evidence>
<accession>A0AAW1QXL7</accession>
<name>A0AAW1QXL7_9CHLO</name>
<protein>
    <submittedName>
        <fullName evidence="2">Uncharacterized protein</fullName>
    </submittedName>
</protein>
<organism evidence="2 3">
    <name type="scientific">Elliptochloris bilobata</name>
    <dbReference type="NCBI Taxonomy" id="381761"/>
    <lineage>
        <taxon>Eukaryota</taxon>
        <taxon>Viridiplantae</taxon>
        <taxon>Chlorophyta</taxon>
        <taxon>core chlorophytes</taxon>
        <taxon>Trebouxiophyceae</taxon>
        <taxon>Trebouxiophyceae incertae sedis</taxon>
        <taxon>Elliptochloris clade</taxon>
        <taxon>Elliptochloris</taxon>
    </lineage>
</organism>